<dbReference type="PANTHER" id="PTHR37304:SF1">
    <property type="entry name" value="MEMBRANE PROTEIN"/>
    <property type="match status" value="1"/>
</dbReference>
<dbReference type="AlphaFoldDB" id="A0A2M6WFB2"/>
<feature type="transmembrane region" description="Helical" evidence="1">
    <location>
        <begin position="37"/>
        <end position="55"/>
    </location>
</feature>
<dbReference type="PANTHER" id="PTHR37304">
    <property type="entry name" value="MEMBRANE PROTEIN-RELATED"/>
    <property type="match status" value="1"/>
</dbReference>
<sequence length="78" mass="8014">MVNKVAWILVVIGALNWLLFGLTGSDVGSYVGGMDGIVAKIIYILVGVSGLWLIASKFMGKGKGGPSNSDAGMAAPMQ</sequence>
<feature type="transmembrane region" description="Helical" evidence="1">
    <location>
        <begin position="7"/>
        <end position="25"/>
    </location>
</feature>
<dbReference type="Pfam" id="PF04070">
    <property type="entry name" value="DUF378"/>
    <property type="match status" value="1"/>
</dbReference>
<dbReference type="Proteomes" id="UP000228809">
    <property type="component" value="Unassembled WGS sequence"/>
</dbReference>
<accession>A0A2M6WFB2</accession>
<evidence type="ECO:0000313" key="2">
    <source>
        <dbReference type="EMBL" id="PIT91491.1"/>
    </source>
</evidence>
<proteinExistence type="predicted"/>
<evidence type="ECO:0000313" key="3">
    <source>
        <dbReference type="Proteomes" id="UP000228809"/>
    </source>
</evidence>
<comment type="caution">
    <text evidence="2">The sequence shown here is derived from an EMBL/GenBank/DDBJ whole genome shotgun (WGS) entry which is preliminary data.</text>
</comment>
<gene>
    <name evidence="2" type="ORF">COU17_00130</name>
</gene>
<evidence type="ECO:0000256" key="1">
    <source>
        <dbReference type="SAM" id="Phobius"/>
    </source>
</evidence>
<organism evidence="2 3">
    <name type="scientific">Candidatus Kaiserbacteria bacterium CG10_big_fil_rev_8_21_14_0_10_49_17</name>
    <dbReference type="NCBI Taxonomy" id="1974609"/>
    <lineage>
        <taxon>Bacteria</taxon>
        <taxon>Candidatus Kaiseribacteriota</taxon>
    </lineage>
</organism>
<dbReference type="EMBL" id="PFBJ01000003">
    <property type="protein sequence ID" value="PIT91491.1"/>
    <property type="molecule type" value="Genomic_DNA"/>
</dbReference>
<reference evidence="3" key="1">
    <citation type="submission" date="2017-09" db="EMBL/GenBank/DDBJ databases">
        <title>Depth-based differentiation of microbial function through sediment-hosted aquifers and enrichment of novel symbionts in the deep terrestrial subsurface.</title>
        <authorList>
            <person name="Probst A.J."/>
            <person name="Ladd B."/>
            <person name="Jarett J.K."/>
            <person name="Geller-Mcgrath D.E."/>
            <person name="Sieber C.M.K."/>
            <person name="Emerson J.B."/>
            <person name="Anantharaman K."/>
            <person name="Thomas B.C."/>
            <person name="Malmstrom R."/>
            <person name="Stieglmeier M."/>
            <person name="Klingl A."/>
            <person name="Woyke T."/>
            <person name="Ryan C.M."/>
            <person name="Banfield J.F."/>
        </authorList>
    </citation>
    <scope>NUCLEOTIDE SEQUENCE [LARGE SCALE GENOMIC DNA]</scope>
</reference>
<protein>
    <submittedName>
        <fullName evidence="2">DUF378 domain-containing protein</fullName>
    </submittedName>
</protein>
<keyword evidence="1" id="KW-0472">Membrane</keyword>
<keyword evidence="1" id="KW-1133">Transmembrane helix</keyword>
<dbReference type="InterPro" id="IPR007211">
    <property type="entry name" value="DUF378"/>
</dbReference>
<name>A0A2M6WFB2_9BACT</name>
<keyword evidence="1" id="KW-0812">Transmembrane</keyword>